<keyword evidence="3" id="KW-1185">Reference proteome</keyword>
<comment type="caution">
    <text evidence="1">The sequence shown here is derived from an EMBL/GenBank/DDBJ whole genome shotgun (WGS) entry which is preliminary data.</text>
</comment>
<gene>
    <name evidence="2" type="ORF">AVEN_14731_1</name>
    <name evidence="1" type="ORF">AVEN_171933_1</name>
</gene>
<evidence type="ECO:0000313" key="2">
    <source>
        <dbReference type="EMBL" id="GBN91518.1"/>
    </source>
</evidence>
<organism evidence="1 3">
    <name type="scientific">Araneus ventricosus</name>
    <name type="common">Orbweaver spider</name>
    <name type="synonym">Epeira ventricosa</name>
    <dbReference type="NCBI Taxonomy" id="182803"/>
    <lineage>
        <taxon>Eukaryota</taxon>
        <taxon>Metazoa</taxon>
        <taxon>Ecdysozoa</taxon>
        <taxon>Arthropoda</taxon>
        <taxon>Chelicerata</taxon>
        <taxon>Arachnida</taxon>
        <taxon>Araneae</taxon>
        <taxon>Araneomorphae</taxon>
        <taxon>Entelegynae</taxon>
        <taxon>Araneoidea</taxon>
        <taxon>Araneidae</taxon>
        <taxon>Araneus</taxon>
    </lineage>
</organism>
<dbReference type="AlphaFoldDB" id="A0A4Y2SSY4"/>
<accession>A0A4Y2SSY4</accession>
<evidence type="ECO:0000313" key="3">
    <source>
        <dbReference type="Proteomes" id="UP000499080"/>
    </source>
</evidence>
<protein>
    <submittedName>
        <fullName evidence="1">Uncharacterized protein</fullName>
    </submittedName>
</protein>
<sequence>MPRFRNYSSLNHKVIPHTEKYVFSKCSQPYGLCILERPRPQSRRIPGSKPDSTEDPPCLWARCTLNLAWVKRASAGGMQKFGVRGASSGVFFVI</sequence>
<dbReference type="Proteomes" id="UP000499080">
    <property type="component" value="Unassembled WGS sequence"/>
</dbReference>
<proteinExistence type="predicted"/>
<name>A0A4Y2SSY4_ARAVE</name>
<dbReference type="EMBL" id="BGPR01023921">
    <property type="protein sequence ID" value="GBN91518.1"/>
    <property type="molecule type" value="Genomic_DNA"/>
</dbReference>
<dbReference type="EMBL" id="BGPR01023890">
    <property type="protein sequence ID" value="GBN91452.1"/>
    <property type="molecule type" value="Genomic_DNA"/>
</dbReference>
<evidence type="ECO:0000313" key="1">
    <source>
        <dbReference type="EMBL" id="GBN91452.1"/>
    </source>
</evidence>
<reference evidence="1 3" key="1">
    <citation type="journal article" date="2019" name="Sci. Rep.">
        <title>Orb-weaving spider Araneus ventricosus genome elucidates the spidroin gene catalogue.</title>
        <authorList>
            <person name="Kono N."/>
            <person name="Nakamura H."/>
            <person name="Ohtoshi R."/>
            <person name="Moran D.A.P."/>
            <person name="Shinohara A."/>
            <person name="Yoshida Y."/>
            <person name="Fujiwara M."/>
            <person name="Mori M."/>
            <person name="Tomita M."/>
            <person name="Arakawa K."/>
        </authorList>
    </citation>
    <scope>NUCLEOTIDE SEQUENCE [LARGE SCALE GENOMIC DNA]</scope>
</reference>